<evidence type="ECO:0000256" key="1">
    <source>
        <dbReference type="SAM" id="MobiDB-lite"/>
    </source>
</evidence>
<sequence>MHEKIDSPDSVPNKSRLQHSDKIAHNKKLQSFKVSHTTDKHRTISKLLARPNYFYPTFAHSTTQPSKKNQTETRSDHSVHFDKSKLKNTFKIREANRHPTLTNAKTARMREKLTALYQFQTNQALHHGNQTRPRSNKSKSSKLSTQAQQHTQISQSQNRKLNLNKNFDTPNQTHTIHKQNSQNVDGR</sequence>
<reference evidence="2 3" key="1">
    <citation type="journal article" date="2023" name="Life. Sci Alliance">
        <title>Evolutionary insights into 3D genome organization and epigenetic landscape of Vigna mungo.</title>
        <authorList>
            <person name="Junaid A."/>
            <person name="Singh B."/>
            <person name="Bhatia S."/>
        </authorList>
    </citation>
    <scope>NUCLEOTIDE SEQUENCE [LARGE SCALE GENOMIC DNA]</scope>
    <source>
        <strain evidence="2">Urdbean</strain>
    </source>
</reference>
<protein>
    <submittedName>
        <fullName evidence="2">Uncharacterized protein</fullName>
    </submittedName>
</protein>
<feature type="region of interest" description="Disordered" evidence="1">
    <location>
        <begin position="122"/>
        <end position="187"/>
    </location>
</feature>
<evidence type="ECO:0000313" key="3">
    <source>
        <dbReference type="Proteomes" id="UP001374535"/>
    </source>
</evidence>
<feature type="compositionally biased region" description="Polar residues" evidence="1">
    <location>
        <begin position="59"/>
        <end position="68"/>
    </location>
</feature>
<organism evidence="2 3">
    <name type="scientific">Vigna mungo</name>
    <name type="common">Black gram</name>
    <name type="synonym">Phaseolus mungo</name>
    <dbReference type="NCBI Taxonomy" id="3915"/>
    <lineage>
        <taxon>Eukaryota</taxon>
        <taxon>Viridiplantae</taxon>
        <taxon>Streptophyta</taxon>
        <taxon>Embryophyta</taxon>
        <taxon>Tracheophyta</taxon>
        <taxon>Spermatophyta</taxon>
        <taxon>Magnoliopsida</taxon>
        <taxon>eudicotyledons</taxon>
        <taxon>Gunneridae</taxon>
        <taxon>Pentapetalae</taxon>
        <taxon>rosids</taxon>
        <taxon>fabids</taxon>
        <taxon>Fabales</taxon>
        <taxon>Fabaceae</taxon>
        <taxon>Papilionoideae</taxon>
        <taxon>50 kb inversion clade</taxon>
        <taxon>NPAAA clade</taxon>
        <taxon>indigoferoid/millettioid clade</taxon>
        <taxon>Phaseoleae</taxon>
        <taxon>Vigna</taxon>
    </lineage>
</organism>
<dbReference type="Proteomes" id="UP001374535">
    <property type="component" value="Chromosome 6"/>
</dbReference>
<proteinExistence type="predicted"/>
<name>A0AAQ3NHD9_VIGMU</name>
<dbReference type="AlphaFoldDB" id="A0AAQ3NHD9"/>
<feature type="compositionally biased region" description="Polar residues" evidence="1">
    <location>
        <begin position="122"/>
        <end position="133"/>
    </location>
</feature>
<dbReference type="EMBL" id="CP144695">
    <property type="protein sequence ID" value="WVZ08797.1"/>
    <property type="molecule type" value="Genomic_DNA"/>
</dbReference>
<evidence type="ECO:0000313" key="2">
    <source>
        <dbReference type="EMBL" id="WVZ08797.1"/>
    </source>
</evidence>
<feature type="compositionally biased region" description="Basic and acidic residues" evidence="1">
    <location>
        <begin position="69"/>
        <end position="83"/>
    </location>
</feature>
<keyword evidence="3" id="KW-1185">Reference proteome</keyword>
<accession>A0AAQ3NHD9</accession>
<feature type="region of interest" description="Disordered" evidence="1">
    <location>
        <begin position="58"/>
        <end position="83"/>
    </location>
</feature>
<feature type="compositionally biased region" description="Polar residues" evidence="1">
    <location>
        <begin position="158"/>
        <end position="187"/>
    </location>
</feature>
<feature type="compositionally biased region" description="Low complexity" evidence="1">
    <location>
        <begin position="144"/>
        <end position="157"/>
    </location>
</feature>
<feature type="region of interest" description="Disordered" evidence="1">
    <location>
        <begin position="1"/>
        <end position="37"/>
    </location>
</feature>
<gene>
    <name evidence="2" type="ORF">V8G54_022143</name>
</gene>